<proteinExistence type="predicted"/>
<keyword evidence="5 8" id="KW-0812">Transmembrane</keyword>
<evidence type="ECO:0000313" key="10">
    <source>
        <dbReference type="Proteomes" id="UP000480684"/>
    </source>
</evidence>
<organism evidence="9 10">
    <name type="scientific">Magnetospirillum aberrantis SpK</name>
    <dbReference type="NCBI Taxonomy" id="908842"/>
    <lineage>
        <taxon>Bacteria</taxon>
        <taxon>Pseudomonadati</taxon>
        <taxon>Pseudomonadota</taxon>
        <taxon>Alphaproteobacteria</taxon>
        <taxon>Rhodospirillales</taxon>
        <taxon>Rhodospirillaceae</taxon>
        <taxon>Magnetospirillum</taxon>
    </lineage>
</organism>
<gene>
    <name evidence="9" type="ORF">G4223_00270</name>
</gene>
<feature type="transmembrane region" description="Helical" evidence="8">
    <location>
        <begin position="214"/>
        <end position="231"/>
    </location>
</feature>
<feature type="transmembrane region" description="Helical" evidence="8">
    <location>
        <begin position="426"/>
        <end position="446"/>
    </location>
</feature>
<feature type="transmembrane region" description="Helical" evidence="8">
    <location>
        <begin position="300"/>
        <end position="320"/>
    </location>
</feature>
<dbReference type="GO" id="GO:0016763">
    <property type="term" value="F:pentosyltransferase activity"/>
    <property type="evidence" value="ECO:0007669"/>
    <property type="project" value="TreeGrafter"/>
</dbReference>
<feature type="transmembrane region" description="Helical" evidence="8">
    <location>
        <begin position="104"/>
        <end position="128"/>
    </location>
</feature>
<dbReference type="PANTHER" id="PTHR33908">
    <property type="entry name" value="MANNOSYLTRANSFERASE YKCB-RELATED"/>
    <property type="match status" value="1"/>
</dbReference>
<evidence type="ECO:0000256" key="2">
    <source>
        <dbReference type="ARBA" id="ARBA00022475"/>
    </source>
</evidence>
<comment type="subcellular location">
    <subcellularLocation>
        <location evidence="1">Cell membrane</location>
        <topology evidence="1">Multi-pass membrane protein</topology>
    </subcellularLocation>
</comment>
<evidence type="ECO:0000256" key="4">
    <source>
        <dbReference type="ARBA" id="ARBA00022679"/>
    </source>
</evidence>
<keyword evidence="4" id="KW-0808">Transferase</keyword>
<feature type="transmembrane region" description="Helical" evidence="8">
    <location>
        <begin position="401"/>
        <end position="419"/>
    </location>
</feature>
<dbReference type="EMBL" id="JAAIYP010000001">
    <property type="protein sequence ID" value="NFV78550.1"/>
    <property type="molecule type" value="Genomic_DNA"/>
</dbReference>
<evidence type="ECO:0000256" key="3">
    <source>
        <dbReference type="ARBA" id="ARBA00022676"/>
    </source>
</evidence>
<feature type="transmembrane region" description="Helical" evidence="8">
    <location>
        <begin position="36"/>
        <end position="55"/>
    </location>
</feature>
<name>A0A7C9UTT8_9PROT</name>
<dbReference type="InterPro" id="IPR050297">
    <property type="entry name" value="LipidA_mod_glycosyltrf_83"/>
</dbReference>
<keyword evidence="7 8" id="KW-0472">Membrane</keyword>
<accession>A0A7C9UTT8</accession>
<evidence type="ECO:0000313" key="9">
    <source>
        <dbReference type="EMBL" id="NFV78550.1"/>
    </source>
</evidence>
<dbReference type="Proteomes" id="UP000480684">
    <property type="component" value="Unassembled WGS sequence"/>
</dbReference>
<comment type="caution">
    <text evidence="9">The sequence shown here is derived from an EMBL/GenBank/DDBJ whole genome shotgun (WGS) entry which is preliminary data.</text>
</comment>
<protein>
    <submittedName>
        <fullName evidence="9">Uncharacterized protein</fullName>
    </submittedName>
</protein>
<reference evidence="9 10" key="1">
    <citation type="submission" date="2020-02" db="EMBL/GenBank/DDBJ databases">
        <authorList>
            <person name="Dziuba M."/>
            <person name="Kuznetsov B."/>
            <person name="Mardanov A."/>
            <person name="Ravin N."/>
            <person name="Grouzdev D."/>
        </authorList>
    </citation>
    <scope>NUCLEOTIDE SEQUENCE [LARGE SCALE GENOMIC DNA]</scope>
    <source>
        <strain evidence="9 10">SpK</strain>
    </source>
</reference>
<keyword evidence="6 8" id="KW-1133">Transmembrane helix</keyword>
<dbReference type="AlphaFoldDB" id="A0A7C9UTT8"/>
<feature type="transmembrane region" description="Helical" evidence="8">
    <location>
        <begin position="452"/>
        <end position="475"/>
    </location>
</feature>
<evidence type="ECO:0000256" key="5">
    <source>
        <dbReference type="ARBA" id="ARBA00022692"/>
    </source>
</evidence>
<dbReference type="GO" id="GO:0009103">
    <property type="term" value="P:lipopolysaccharide biosynthetic process"/>
    <property type="evidence" value="ECO:0007669"/>
    <property type="project" value="UniProtKB-ARBA"/>
</dbReference>
<evidence type="ECO:0000256" key="1">
    <source>
        <dbReference type="ARBA" id="ARBA00004651"/>
    </source>
</evidence>
<feature type="transmembrane region" description="Helical" evidence="8">
    <location>
        <begin position="6"/>
        <end position="24"/>
    </location>
</feature>
<feature type="transmembrane region" description="Helical" evidence="8">
    <location>
        <begin position="260"/>
        <end position="280"/>
    </location>
</feature>
<sequence length="637" mass="68997">MTTLFLSLFALVTIGAGTSLLAGLGAARHFATDARLAVAFGLGCLLLYVAVATVGPFRLDVASVGAIAAAMAAMAVPAWIGWFRHLCRLDLRASVQDGLAWCRANPAVAGLMAVISLSLLSLVVQGMAPPNDYDSLMYHIAIPRRDLEQGYIGPNWEQSLFSFFPALAEHMYRVALVLSGEAAAQSITALFGIALALGTHALARQLGLGPVTSALAVLMAISVRATVWELATCEVEAVLGCYVVLLLLAYLRWREEKSLGLMLLLGLLAAAGVATKYHGLTVALGLAPLVLWESVRRPRLLAQVLAGAAVALGVLAPHLIRDFIYTGNPIFPVMNHLFDPDGPDFYRYFGSEFGRPRGVLNLLRVYWDASVLPTYYFDGAMLGTPYLLAFAPMAVLARLRSTLPLVLVIVVYTLVWYTTMSQQVRFLLPITPLFAVFAAAGAGWLWDNSRWMARIAVVIGAGALALAQAGFVGIYSALRLPPALGLVDRASYLAGTPTMDGNFYLSCHWIEQRLGADERILSLLIPHSYYCPQSRAIISPALPGEEAYWLRGEELPPLDARQLAQALREHAVRYVIVERSRELRSGPASAPRIVIRDLSTDRIGRLLSPVLAQLDPKYVDSQSAVYDAAELAEALDR</sequence>
<feature type="transmembrane region" description="Helical" evidence="8">
    <location>
        <begin position="237"/>
        <end position="253"/>
    </location>
</feature>
<feature type="transmembrane region" description="Helical" evidence="8">
    <location>
        <begin position="375"/>
        <end position="395"/>
    </location>
</feature>
<dbReference type="RefSeq" id="WP_163673574.1">
    <property type="nucleotide sequence ID" value="NZ_JAAIYP010000001.1"/>
</dbReference>
<evidence type="ECO:0000256" key="7">
    <source>
        <dbReference type="ARBA" id="ARBA00023136"/>
    </source>
</evidence>
<keyword evidence="10" id="KW-1185">Reference proteome</keyword>
<feature type="transmembrane region" description="Helical" evidence="8">
    <location>
        <begin position="61"/>
        <end position="83"/>
    </location>
</feature>
<dbReference type="GO" id="GO:0005886">
    <property type="term" value="C:plasma membrane"/>
    <property type="evidence" value="ECO:0007669"/>
    <property type="project" value="UniProtKB-SubCell"/>
</dbReference>
<keyword evidence="3" id="KW-0328">Glycosyltransferase</keyword>
<dbReference type="PANTHER" id="PTHR33908:SF11">
    <property type="entry name" value="MEMBRANE PROTEIN"/>
    <property type="match status" value="1"/>
</dbReference>
<evidence type="ECO:0000256" key="6">
    <source>
        <dbReference type="ARBA" id="ARBA00022989"/>
    </source>
</evidence>
<keyword evidence="2" id="KW-1003">Cell membrane</keyword>
<evidence type="ECO:0000256" key="8">
    <source>
        <dbReference type="SAM" id="Phobius"/>
    </source>
</evidence>